<evidence type="ECO:0000313" key="1">
    <source>
        <dbReference type="EMBL" id="CAD8129957.1"/>
    </source>
</evidence>
<protein>
    <submittedName>
        <fullName evidence="1">Uncharacterized protein</fullName>
    </submittedName>
</protein>
<keyword evidence="2" id="KW-1185">Reference proteome</keyword>
<gene>
    <name evidence="1" type="ORF">PSON_ATCC_30995.1.T2530005</name>
</gene>
<proteinExistence type="predicted"/>
<name>A0A8S1RQW3_9CILI</name>
<evidence type="ECO:0000313" key="2">
    <source>
        <dbReference type="Proteomes" id="UP000692954"/>
    </source>
</evidence>
<organism evidence="1 2">
    <name type="scientific">Paramecium sonneborni</name>
    <dbReference type="NCBI Taxonomy" id="65129"/>
    <lineage>
        <taxon>Eukaryota</taxon>
        <taxon>Sar</taxon>
        <taxon>Alveolata</taxon>
        <taxon>Ciliophora</taxon>
        <taxon>Intramacronucleata</taxon>
        <taxon>Oligohymenophorea</taxon>
        <taxon>Peniculida</taxon>
        <taxon>Parameciidae</taxon>
        <taxon>Paramecium</taxon>
    </lineage>
</organism>
<comment type="caution">
    <text evidence="1">The sequence shown here is derived from an EMBL/GenBank/DDBJ whole genome shotgun (WGS) entry which is preliminary data.</text>
</comment>
<dbReference type="EMBL" id="CAJJDN010000253">
    <property type="protein sequence ID" value="CAD8129957.1"/>
    <property type="molecule type" value="Genomic_DNA"/>
</dbReference>
<reference evidence="1" key="1">
    <citation type="submission" date="2021-01" db="EMBL/GenBank/DDBJ databases">
        <authorList>
            <consortium name="Genoscope - CEA"/>
            <person name="William W."/>
        </authorList>
    </citation>
    <scope>NUCLEOTIDE SEQUENCE</scope>
</reference>
<accession>A0A8S1RQW3</accession>
<dbReference type="Proteomes" id="UP000692954">
    <property type="component" value="Unassembled WGS sequence"/>
</dbReference>
<sequence length="238" mass="28425">MGTSKEDIMNSKALIKFRHVLQELSQADQLVPIIEYGFTQVQHIIYVKFKIDYQFKYFVNINTVLDVHVAHQLGEAQQLEPDIQNFGRKVEQLLKLLQISHPFQQAYIYKQPFQKKFNNIDKILASMYHMLHYLDKISSQMNNYYVYAVAQMSNKSWITTPQYQNSNIRPFTQIIHQNKVDSGILIYYNNFIYFEKLKLISIVKFQTQVLIIQIAIYLQIFSCCVQNFKEFFHQYLFF</sequence>
<dbReference type="AlphaFoldDB" id="A0A8S1RQW3"/>